<dbReference type="RefSeq" id="WP_002649461.1">
    <property type="nucleotide sequence ID" value="NZ_CAXAST010000003.1"/>
</dbReference>
<keyword evidence="4" id="KW-1185">Reference proteome</keyword>
<reference evidence="1 3" key="1">
    <citation type="journal article" date="2018" name="Nat. Biotechnol.">
        <title>A standardized bacterial taxonomy based on genome phylogeny substantially revises the tree of life.</title>
        <authorList>
            <person name="Parks D.H."/>
            <person name="Chuvochina M."/>
            <person name="Waite D.W."/>
            <person name="Rinke C."/>
            <person name="Skarshewski A."/>
            <person name="Chaumeil P.A."/>
            <person name="Hugenholtz P."/>
        </authorList>
    </citation>
    <scope>NUCLEOTIDE SEQUENCE [LARGE SCALE GENOMIC DNA]</scope>
    <source>
        <strain evidence="1">UBA9375</strain>
    </source>
</reference>
<evidence type="ECO:0000313" key="2">
    <source>
        <dbReference type="EMBL" id="QEG15432.1"/>
    </source>
</evidence>
<reference evidence="2 4" key="2">
    <citation type="submission" date="2019-08" db="EMBL/GenBank/DDBJ databases">
        <title>Deep-cultivation of Planctomycetes and their phenomic and genomic characterization uncovers novel biology.</title>
        <authorList>
            <person name="Wiegand S."/>
            <person name="Jogler M."/>
            <person name="Boedeker C."/>
            <person name="Pinto D."/>
            <person name="Vollmers J."/>
            <person name="Rivas-Marin E."/>
            <person name="Kohn T."/>
            <person name="Peeters S.H."/>
            <person name="Heuer A."/>
            <person name="Rast P."/>
            <person name="Oberbeckmann S."/>
            <person name="Bunk B."/>
            <person name="Jeske O."/>
            <person name="Meyerdierks A."/>
            <person name="Storesund J.E."/>
            <person name="Kallscheuer N."/>
            <person name="Luecker S."/>
            <person name="Lage O.M."/>
            <person name="Pohl T."/>
            <person name="Merkel B.J."/>
            <person name="Hornburger P."/>
            <person name="Mueller R.-W."/>
            <person name="Bruemmer F."/>
            <person name="Labrenz M."/>
            <person name="Spormann A.M."/>
            <person name="Op den Camp H."/>
            <person name="Overmann J."/>
            <person name="Amann R."/>
            <person name="Jetten M.S.M."/>
            <person name="Mascher T."/>
            <person name="Medema M.H."/>
            <person name="Devos D.P."/>
            <person name="Kaster A.-K."/>
            <person name="Ovreas L."/>
            <person name="Rohde M."/>
            <person name="Galperin M.Y."/>
            <person name="Jogler C."/>
        </authorList>
    </citation>
    <scope>NUCLEOTIDE SEQUENCE [LARGE SCALE GENOMIC DNA]</scope>
    <source>
        <strain evidence="2 4">DSM 8797</strain>
    </source>
</reference>
<dbReference type="GeneID" id="98645914"/>
<accession>A0A517X7P9</accession>
<dbReference type="Proteomes" id="UP000263642">
    <property type="component" value="Unassembled WGS sequence"/>
</dbReference>
<dbReference type="EMBL" id="CP042910">
    <property type="protein sequence ID" value="QEG15432.1"/>
    <property type="molecule type" value="Genomic_DNA"/>
</dbReference>
<dbReference type="EMBL" id="DQAY01000167">
    <property type="protein sequence ID" value="HCO26688.1"/>
    <property type="molecule type" value="Genomic_DNA"/>
</dbReference>
<proteinExistence type="predicted"/>
<dbReference type="Proteomes" id="UP000322887">
    <property type="component" value="Chromosome"/>
</dbReference>
<organism evidence="1 3">
    <name type="scientific">Gimesia maris</name>
    <dbReference type="NCBI Taxonomy" id="122"/>
    <lineage>
        <taxon>Bacteria</taxon>
        <taxon>Pseudomonadati</taxon>
        <taxon>Planctomycetota</taxon>
        <taxon>Planctomycetia</taxon>
        <taxon>Planctomycetales</taxon>
        <taxon>Planctomycetaceae</taxon>
        <taxon>Gimesia</taxon>
    </lineage>
</organism>
<gene>
    <name evidence="1" type="ORF">DIT97_28105</name>
    <name evidence="2" type="ORF">GmarT_12720</name>
</gene>
<protein>
    <submittedName>
        <fullName evidence="1">Uncharacterized protein</fullName>
    </submittedName>
</protein>
<dbReference type="AlphaFoldDB" id="A0A3D3RF12"/>
<accession>A0A3D3RF12</accession>
<evidence type="ECO:0000313" key="1">
    <source>
        <dbReference type="EMBL" id="HCO26688.1"/>
    </source>
</evidence>
<name>A0A3D3RF12_9PLAN</name>
<evidence type="ECO:0000313" key="4">
    <source>
        <dbReference type="Proteomes" id="UP000322887"/>
    </source>
</evidence>
<sequence>MADYSNYQKDVIKRYYDNRDSIDQQRLSELCTNLFLTEGKKKAKLWEKAQELMERLNVPASRIDHVLKSEDPAVLAEVVKDIESGAIR</sequence>
<evidence type="ECO:0000313" key="3">
    <source>
        <dbReference type="Proteomes" id="UP000263642"/>
    </source>
</evidence>